<feature type="transmembrane region" description="Helical" evidence="10">
    <location>
        <begin position="12"/>
        <end position="32"/>
    </location>
</feature>
<evidence type="ECO:0000313" key="12">
    <source>
        <dbReference type="Proteomes" id="UP000281547"/>
    </source>
</evidence>
<feature type="transmembrane region" description="Helical" evidence="10">
    <location>
        <begin position="69"/>
        <end position="92"/>
    </location>
</feature>
<comment type="function">
    <text evidence="1 10">Role in flagellar biosynthesis.</text>
</comment>
<name>A0A433XG97_9HYPH</name>
<sequence>MVSIDWLPEAAFQYFLIFARVGTMLMLIPALGEGMIPARMRLSFALMFSLVLFPLLRAGLPGLPGEVMGILALLFHELLIGLILGAIARVFVMSAQVAGSIIAFQIGLSVAQAADPTSEGMQGAVIGSFLSFLGITLIFATDLHHVGLAGIYESYEIFSPTAEIMVPDAAEMIIRAVAGAFTVGVQMSAPFIVFGLVFYLGAGILGRLMPQLQVFFVLMPANIGVGLILFALLLTMMMGWYLASYENALAMLRGA</sequence>
<proteinExistence type="inferred from homology"/>
<feature type="transmembrane region" description="Helical" evidence="10">
    <location>
        <begin position="214"/>
        <end position="243"/>
    </location>
</feature>
<comment type="similarity">
    <text evidence="2 10">Belongs to the FliR/MopE/SpaR family.</text>
</comment>
<keyword evidence="4 10" id="KW-1003">Cell membrane</keyword>
<feature type="transmembrane region" description="Helical" evidence="10">
    <location>
        <begin position="44"/>
        <end position="63"/>
    </location>
</feature>
<dbReference type="InterPro" id="IPR002010">
    <property type="entry name" value="T3SS_IM_R"/>
</dbReference>
<accession>A0A433XG97</accession>
<dbReference type="GO" id="GO:0006605">
    <property type="term" value="P:protein targeting"/>
    <property type="evidence" value="ECO:0007669"/>
    <property type="project" value="UniProtKB-UniRule"/>
</dbReference>
<keyword evidence="6 10" id="KW-1133">Transmembrane helix</keyword>
<dbReference type="RefSeq" id="WP_127188068.1">
    <property type="nucleotide sequence ID" value="NZ_RZNJ01000002.1"/>
</dbReference>
<dbReference type="OrthoDB" id="9779817at2"/>
<keyword evidence="5 10" id="KW-0812">Transmembrane</keyword>
<evidence type="ECO:0000256" key="9">
    <source>
        <dbReference type="NCBIfam" id="TIGR01400"/>
    </source>
</evidence>
<keyword evidence="12" id="KW-1185">Reference proteome</keyword>
<keyword evidence="7 10" id="KW-0472">Membrane</keyword>
<reference evidence="11 12" key="1">
    <citation type="journal article" date="2016" name="Int. J. Syst. Evol. Microbiol.">
        <title>Arsenicitalea aurantiaca gen. nov., sp. nov., a new member of the family Hyphomicrobiaceae, isolated from high-arsenic sediment.</title>
        <authorList>
            <person name="Mu Y."/>
            <person name="Zhou L."/>
            <person name="Zeng X.C."/>
            <person name="Liu L."/>
            <person name="Pan Y."/>
            <person name="Chen X."/>
            <person name="Wang J."/>
            <person name="Li S."/>
            <person name="Li W.J."/>
            <person name="Wang Y."/>
        </authorList>
    </citation>
    <scope>NUCLEOTIDE SEQUENCE [LARGE SCALE GENOMIC DNA]</scope>
    <source>
        <strain evidence="11 12">42-50</strain>
    </source>
</reference>
<evidence type="ECO:0000256" key="8">
    <source>
        <dbReference type="ARBA" id="ARBA00023143"/>
    </source>
</evidence>
<dbReference type="Proteomes" id="UP000281547">
    <property type="component" value="Unassembled WGS sequence"/>
</dbReference>
<gene>
    <name evidence="11" type="primary">fliR</name>
    <name evidence="11" type="ORF">EMQ25_08300</name>
</gene>
<evidence type="ECO:0000313" key="11">
    <source>
        <dbReference type="EMBL" id="RUT33113.1"/>
    </source>
</evidence>
<evidence type="ECO:0000256" key="3">
    <source>
        <dbReference type="ARBA" id="ARBA00021717"/>
    </source>
</evidence>
<evidence type="ECO:0000256" key="5">
    <source>
        <dbReference type="ARBA" id="ARBA00022692"/>
    </source>
</evidence>
<dbReference type="GO" id="GO:0044780">
    <property type="term" value="P:bacterial-type flagellum assembly"/>
    <property type="evidence" value="ECO:0007669"/>
    <property type="project" value="UniProtKB-UniRule"/>
</dbReference>
<evidence type="ECO:0000256" key="4">
    <source>
        <dbReference type="ARBA" id="ARBA00022475"/>
    </source>
</evidence>
<evidence type="ECO:0000256" key="7">
    <source>
        <dbReference type="ARBA" id="ARBA00023136"/>
    </source>
</evidence>
<evidence type="ECO:0000256" key="10">
    <source>
        <dbReference type="RuleBase" id="RU362071"/>
    </source>
</evidence>
<keyword evidence="11" id="KW-0969">Cilium</keyword>
<evidence type="ECO:0000256" key="2">
    <source>
        <dbReference type="ARBA" id="ARBA00009772"/>
    </source>
</evidence>
<dbReference type="Pfam" id="PF01311">
    <property type="entry name" value="Bac_export_1"/>
    <property type="match status" value="1"/>
</dbReference>
<keyword evidence="11" id="KW-0282">Flagellum</keyword>
<dbReference type="GO" id="GO:0005886">
    <property type="term" value="C:plasma membrane"/>
    <property type="evidence" value="ECO:0007669"/>
    <property type="project" value="UniProtKB-SubCell"/>
</dbReference>
<feature type="transmembrane region" description="Helical" evidence="10">
    <location>
        <begin position="129"/>
        <end position="152"/>
    </location>
</feature>
<comment type="subcellular location">
    <subcellularLocation>
        <location evidence="10">Cell membrane</location>
        <topology evidence="10">Multi-pass membrane protein</topology>
    </subcellularLocation>
    <subcellularLocation>
        <location evidence="10">Bacterial flagellum basal body</location>
    </subcellularLocation>
</comment>
<evidence type="ECO:0000256" key="1">
    <source>
        <dbReference type="ARBA" id="ARBA00002578"/>
    </source>
</evidence>
<protein>
    <recommendedName>
        <fullName evidence="3 9">Flagellar biosynthetic protein FliR</fullName>
    </recommendedName>
</protein>
<comment type="caution">
    <text evidence="11">The sequence shown here is derived from an EMBL/GenBank/DDBJ whole genome shotgun (WGS) entry which is preliminary data.</text>
</comment>
<dbReference type="AlphaFoldDB" id="A0A433XG97"/>
<dbReference type="PANTHER" id="PTHR30065:SF8">
    <property type="entry name" value="FLAGELLAR BIOSYNTHETIC PROTEIN FLIR"/>
    <property type="match status" value="1"/>
</dbReference>
<keyword evidence="8 10" id="KW-0975">Bacterial flagellum</keyword>
<dbReference type="PRINTS" id="PR00953">
    <property type="entry name" value="TYPE3IMRPROT"/>
</dbReference>
<dbReference type="PANTHER" id="PTHR30065">
    <property type="entry name" value="FLAGELLAR BIOSYNTHETIC PROTEIN FLIR"/>
    <property type="match status" value="1"/>
</dbReference>
<dbReference type="InterPro" id="IPR006303">
    <property type="entry name" value="FliR"/>
</dbReference>
<evidence type="ECO:0000256" key="6">
    <source>
        <dbReference type="ARBA" id="ARBA00022989"/>
    </source>
</evidence>
<organism evidence="11 12">
    <name type="scientific">Arsenicitalea aurantiaca</name>
    <dbReference type="NCBI Taxonomy" id="1783274"/>
    <lineage>
        <taxon>Bacteria</taxon>
        <taxon>Pseudomonadati</taxon>
        <taxon>Pseudomonadota</taxon>
        <taxon>Alphaproteobacteria</taxon>
        <taxon>Hyphomicrobiales</taxon>
        <taxon>Devosiaceae</taxon>
        <taxon>Arsenicitalea</taxon>
    </lineage>
</organism>
<dbReference type="GO" id="GO:0009425">
    <property type="term" value="C:bacterial-type flagellum basal body"/>
    <property type="evidence" value="ECO:0007669"/>
    <property type="project" value="UniProtKB-SubCell"/>
</dbReference>
<keyword evidence="11" id="KW-0966">Cell projection</keyword>
<feature type="transmembrane region" description="Helical" evidence="10">
    <location>
        <begin position="172"/>
        <end position="202"/>
    </location>
</feature>
<dbReference type="NCBIfam" id="TIGR01400">
    <property type="entry name" value="fliR"/>
    <property type="match status" value="1"/>
</dbReference>
<dbReference type="EMBL" id="RZNJ01000002">
    <property type="protein sequence ID" value="RUT33113.1"/>
    <property type="molecule type" value="Genomic_DNA"/>
</dbReference>